<organism evidence="2 3">
    <name type="scientific">Platanthera guangdongensis</name>
    <dbReference type="NCBI Taxonomy" id="2320717"/>
    <lineage>
        <taxon>Eukaryota</taxon>
        <taxon>Viridiplantae</taxon>
        <taxon>Streptophyta</taxon>
        <taxon>Embryophyta</taxon>
        <taxon>Tracheophyta</taxon>
        <taxon>Spermatophyta</taxon>
        <taxon>Magnoliopsida</taxon>
        <taxon>Liliopsida</taxon>
        <taxon>Asparagales</taxon>
        <taxon>Orchidaceae</taxon>
        <taxon>Orchidoideae</taxon>
        <taxon>Orchideae</taxon>
        <taxon>Orchidinae</taxon>
        <taxon>Platanthera</taxon>
    </lineage>
</organism>
<evidence type="ECO:0000256" key="1">
    <source>
        <dbReference type="SAM" id="MobiDB-lite"/>
    </source>
</evidence>
<gene>
    <name evidence="2" type="ORF">KSP40_PGU021389</name>
</gene>
<evidence type="ECO:0008006" key="4">
    <source>
        <dbReference type="Google" id="ProtNLM"/>
    </source>
</evidence>
<feature type="region of interest" description="Disordered" evidence="1">
    <location>
        <begin position="40"/>
        <end position="132"/>
    </location>
</feature>
<dbReference type="Proteomes" id="UP001412067">
    <property type="component" value="Unassembled WGS sequence"/>
</dbReference>
<keyword evidence="3" id="KW-1185">Reference proteome</keyword>
<accession>A0ABR2LND9</accession>
<comment type="caution">
    <text evidence="2">The sequence shown here is derived from an EMBL/GenBank/DDBJ whole genome shotgun (WGS) entry which is preliminary data.</text>
</comment>
<sequence length="219" mass="23880">MKTSNLVIENLPANEQRNGFLPKPILCVKHRRPNRLQAANISDHLSHGSQPTPRSLLTHQTPSKTPQSKQRLNFPNPKGGGGGSHPSPINTLSVTPTEHPVEVIGRIRDFPNRKEKPSSSSSSSSALEISGDGRSLRVRTDIGYRDFSLDGVSLSEIEDLEVFYKRFVESRVEGVRSGAKCTILIYGPLAPGKPHISVREAGRNRSTELSGISSGRGDE</sequence>
<dbReference type="EMBL" id="JBBWWR010000017">
    <property type="protein sequence ID" value="KAK8945619.1"/>
    <property type="molecule type" value="Genomic_DNA"/>
</dbReference>
<reference evidence="2 3" key="1">
    <citation type="journal article" date="2022" name="Nat. Plants">
        <title>Genomes of leafy and leafless Platanthera orchids illuminate the evolution of mycoheterotrophy.</title>
        <authorList>
            <person name="Li M.H."/>
            <person name="Liu K.W."/>
            <person name="Li Z."/>
            <person name="Lu H.C."/>
            <person name="Ye Q.L."/>
            <person name="Zhang D."/>
            <person name="Wang J.Y."/>
            <person name="Li Y.F."/>
            <person name="Zhong Z.M."/>
            <person name="Liu X."/>
            <person name="Yu X."/>
            <person name="Liu D.K."/>
            <person name="Tu X.D."/>
            <person name="Liu B."/>
            <person name="Hao Y."/>
            <person name="Liao X.Y."/>
            <person name="Jiang Y.T."/>
            <person name="Sun W.H."/>
            <person name="Chen J."/>
            <person name="Chen Y.Q."/>
            <person name="Ai Y."/>
            <person name="Zhai J.W."/>
            <person name="Wu S.S."/>
            <person name="Zhou Z."/>
            <person name="Hsiao Y.Y."/>
            <person name="Wu W.L."/>
            <person name="Chen Y.Y."/>
            <person name="Lin Y.F."/>
            <person name="Hsu J.L."/>
            <person name="Li C.Y."/>
            <person name="Wang Z.W."/>
            <person name="Zhao X."/>
            <person name="Zhong W.Y."/>
            <person name="Ma X.K."/>
            <person name="Ma L."/>
            <person name="Huang J."/>
            <person name="Chen G.Z."/>
            <person name="Huang M.Z."/>
            <person name="Huang L."/>
            <person name="Peng D.H."/>
            <person name="Luo Y.B."/>
            <person name="Zou S.Q."/>
            <person name="Chen S.P."/>
            <person name="Lan S."/>
            <person name="Tsai W.C."/>
            <person name="Van de Peer Y."/>
            <person name="Liu Z.J."/>
        </authorList>
    </citation>
    <scope>NUCLEOTIDE SEQUENCE [LARGE SCALE GENOMIC DNA]</scope>
    <source>
        <strain evidence="2">Lor288</strain>
    </source>
</reference>
<protein>
    <recommendedName>
        <fullName evidence="4">Kinesin motor domain-containing protein</fullName>
    </recommendedName>
</protein>
<dbReference type="InterPro" id="IPR036961">
    <property type="entry name" value="Kinesin_motor_dom_sf"/>
</dbReference>
<proteinExistence type="predicted"/>
<evidence type="ECO:0000313" key="3">
    <source>
        <dbReference type="Proteomes" id="UP001412067"/>
    </source>
</evidence>
<dbReference type="Gene3D" id="3.40.850.10">
    <property type="entry name" value="Kinesin motor domain"/>
    <property type="match status" value="1"/>
</dbReference>
<feature type="compositionally biased region" description="Polar residues" evidence="1">
    <location>
        <begin position="47"/>
        <end position="73"/>
    </location>
</feature>
<evidence type="ECO:0000313" key="2">
    <source>
        <dbReference type="EMBL" id="KAK8945619.1"/>
    </source>
</evidence>
<feature type="compositionally biased region" description="Basic and acidic residues" evidence="1">
    <location>
        <begin position="99"/>
        <end position="117"/>
    </location>
</feature>
<name>A0ABR2LND9_9ASPA</name>
<feature type="compositionally biased region" description="Polar residues" evidence="1">
    <location>
        <begin position="87"/>
        <end position="96"/>
    </location>
</feature>